<dbReference type="PANTHER" id="PTHR31232">
    <property type="match status" value="1"/>
</dbReference>
<dbReference type="PANTHER" id="PTHR31232:SF149">
    <property type="entry name" value="S-PROTEIN HOMOLOG"/>
    <property type="match status" value="1"/>
</dbReference>
<evidence type="ECO:0000256" key="3">
    <source>
        <dbReference type="ARBA" id="ARBA00022471"/>
    </source>
</evidence>
<dbReference type="EMBL" id="EQ973925">
    <property type="protein sequence ID" value="EEF38489.1"/>
    <property type="molecule type" value="Genomic_DNA"/>
</dbReference>
<dbReference type="OMA" id="CFPWNDQ"/>
<name>B9SD51_RICCO</name>
<gene>
    <name evidence="7" type="ORF">RCOM_1070100</name>
</gene>
<evidence type="ECO:0000256" key="4">
    <source>
        <dbReference type="ARBA" id="ARBA00022525"/>
    </source>
</evidence>
<dbReference type="OrthoDB" id="1096418at2759"/>
<evidence type="ECO:0000256" key="6">
    <source>
        <dbReference type="RuleBase" id="RU367044"/>
    </source>
</evidence>
<feature type="chain" id="PRO_5025091731" description="S-protein homolog" evidence="6">
    <location>
        <begin position="28"/>
        <end position="133"/>
    </location>
</feature>
<evidence type="ECO:0000256" key="2">
    <source>
        <dbReference type="ARBA" id="ARBA00005581"/>
    </source>
</evidence>
<evidence type="ECO:0000313" key="8">
    <source>
        <dbReference type="Proteomes" id="UP000008311"/>
    </source>
</evidence>
<keyword evidence="3 6" id="KW-0713">Self-incompatibility</keyword>
<sequence>MSASTIQNQKHCFLILILLVLLMTSEGIRTVHINIINNFGVDLTVHCKSKDDDLGAHLLHDQEAYRFGFKPNYWGNTLFYCSFAWTGEVKWFDIYVDERDYGRCLDCKWRVDENGPCFLDNDTGEVNKCYQWN</sequence>
<dbReference type="InterPro" id="IPR010264">
    <property type="entry name" value="Self-incomp_S1"/>
</dbReference>
<evidence type="ECO:0000313" key="7">
    <source>
        <dbReference type="EMBL" id="EEF38489.1"/>
    </source>
</evidence>
<dbReference type="InParanoid" id="B9SD51"/>
<reference evidence="8" key="1">
    <citation type="journal article" date="2010" name="Nat. Biotechnol.">
        <title>Draft genome sequence of the oilseed species Ricinus communis.</title>
        <authorList>
            <person name="Chan A.P."/>
            <person name="Crabtree J."/>
            <person name="Zhao Q."/>
            <person name="Lorenzi H."/>
            <person name="Orvis J."/>
            <person name="Puiu D."/>
            <person name="Melake-Berhan A."/>
            <person name="Jones K.M."/>
            <person name="Redman J."/>
            <person name="Chen G."/>
            <person name="Cahoon E.B."/>
            <person name="Gedil M."/>
            <person name="Stanke M."/>
            <person name="Haas B.J."/>
            <person name="Wortman J.R."/>
            <person name="Fraser-Liggett C.M."/>
            <person name="Ravel J."/>
            <person name="Rabinowicz P.D."/>
        </authorList>
    </citation>
    <scope>NUCLEOTIDE SEQUENCE [LARGE SCALE GENOMIC DNA]</scope>
    <source>
        <strain evidence="8">cv. Hale</strain>
    </source>
</reference>
<dbReference type="AlphaFoldDB" id="B9SD51"/>
<comment type="similarity">
    <text evidence="2 6">Belongs to the plant self-incompatibility (S1) protein family.</text>
</comment>
<evidence type="ECO:0000256" key="1">
    <source>
        <dbReference type="ARBA" id="ARBA00004613"/>
    </source>
</evidence>
<comment type="subcellular location">
    <subcellularLocation>
        <location evidence="1 6">Secreted</location>
    </subcellularLocation>
</comment>
<feature type="signal peptide" evidence="6">
    <location>
        <begin position="1"/>
        <end position="27"/>
    </location>
</feature>
<organism evidence="7 8">
    <name type="scientific">Ricinus communis</name>
    <name type="common">Castor bean</name>
    <dbReference type="NCBI Taxonomy" id="3988"/>
    <lineage>
        <taxon>Eukaryota</taxon>
        <taxon>Viridiplantae</taxon>
        <taxon>Streptophyta</taxon>
        <taxon>Embryophyta</taxon>
        <taxon>Tracheophyta</taxon>
        <taxon>Spermatophyta</taxon>
        <taxon>Magnoliopsida</taxon>
        <taxon>eudicotyledons</taxon>
        <taxon>Gunneridae</taxon>
        <taxon>Pentapetalae</taxon>
        <taxon>rosids</taxon>
        <taxon>fabids</taxon>
        <taxon>Malpighiales</taxon>
        <taxon>Euphorbiaceae</taxon>
        <taxon>Acalyphoideae</taxon>
        <taxon>Acalypheae</taxon>
        <taxon>Ricinus</taxon>
    </lineage>
</organism>
<keyword evidence="4 6" id="KW-0964">Secreted</keyword>
<dbReference type="Pfam" id="PF05938">
    <property type="entry name" value="Self-incomp_S1"/>
    <property type="match status" value="1"/>
</dbReference>
<dbReference type="GO" id="GO:0060320">
    <property type="term" value="P:rejection of self pollen"/>
    <property type="evidence" value="ECO:0007669"/>
    <property type="project" value="UniProtKB-KW"/>
</dbReference>
<evidence type="ECO:0000256" key="5">
    <source>
        <dbReference type="ARBA" id="ARBA00022729"/>
    </source>
</evidence>
<dbReference type="GO" id="GO:0005576">
    <property type="term" value="C:extracellular region"/>
    <property type="evidence" value="ECO:0007669"/>
    <property type="project" value="UniProtKB-SubCell"/>
</dbReference>
<dbReference type="Proteomes" id="UP000008311">
    <property type="component" value="Unassembled WGS sequence"/>
</dbReference>
<keyword evidence="8" id="KW-1185">Reference proteome</keyword>
<proteinExistence type="inferred from homology"/>
<keyword evidence="5 6" id="KW-0732">Signal</keyword>
<accession>B9SD51</accession>
<dbReference type="eggNOG" id="ENOG502S7CQ">
    <property type="taxonomic scope" value="Eukaryota"/>
</dbReference>
<protein>
    <recommendedName>
        <fullName evidence="6">S-protein homolog</fullName>
    </recommendedName>
</protein>